<organism evidence="7">
    <name type="scientific">Graphocephala atropunctata</name>
    <dbReference type="NCBI Taxonomy" id="36148"/>
    <lineage>
        <taxon>Eukaryota</taxon>
        <taxon>Metazoa</taxon>
        <taxon>Ecdysozoa</taxon>
        <taxon>Arthropoda</taxon>
        <taxon>Hexapoda</taxon>
        <taxon>Insecta</taxon>
        <taxon>Pterygota</taxon>
        <taxon>Neoptera</taxon>
        <taxon>Paraneoptera</taxon>
        <taxon>Hemiptera</taxon>
        <taxon>Auchenorrhyncha</taxon>
        <taxon>Membracoidea</taxon>
        <taxon>Cicadellidae</taxon>
        <taxon>Cicadellinae</taxon>
        <taxon>Cicadellini</taxon>
        <taxon>Graphocephala</taxon>
    </lineage>
</organism>
<dbReference type="Gene3D" id="3.30.40.10">
    <property type="entry name" value="Zinc/RING finger domain, C3HC4 (zinc finger)"/>
    <property type="match status" value="1"/>
</dbReference>
<keyword evidence="4" id="KW-0539">Nucleus</keyword>
<accession>A0A1B6K9P6</accession>
<dbReference type="GO" id="GO:0005634">
    <property type="term" value="C:nucleus"/>
    <property type="evidence" value="ECO:0007669"/>
    <property type="project" value="UniProtKB-SubCell"/>
</dbReference>
<evidence type="ECO:0000256" key="5">
    <source>
        <dbReference type="ARBA" id="ARBA00023254"/>
    </source>
</evidence>
<dbReference type="Pfam" id="PF02301">
    <property type="entry name" value="HORMA"/>
    <property type="match status" value="1"/>
</dbReference>
<dbReference type="InterPro" id="IPR003511">
    <property type="entry name" value="HORMA_dom"/>
</dbReference>
<dbReference type="EMBL" id="GEBQ01018306">
    <property type="protein sequence ID" value="JAT21671.1"/>
    <property type="molecule type" value="Transcribed_RNA"/>
</dbReference>
<dbReference type="GO" id="GO:0051321">
    <property type="term" value="P:meiotic cell cycle"/>
    <property type="evidence" value="ECO:0007669"/>
    <property type="project" value="UniProtKB-KW"/>
</dbReference>
<protein>
    <recommendedName>
        <fullName evidence="6">HORMA domain-containing protein</fullName>
    </recommendedName>
</protein>
<evidence type="ECO:0000256" key="1">
    <source>
        <dbReference type="ARBA" id="ARBA00004123"/>
    </source>
</evidence>
<proteinExistence type="predicted"/>
<feature type="domain" description="HORMA" evidence="6">
    <location>
        <begin position="29"/>
        <end position="233"/>
    </location>
</feature>
<keyword evidence="5" id="KW-0469">Meiosis</keyword>
<comment type="subcellular location">
    <subcellularLocation>
        <location evidence="2">Chromosome</location>
    </subcellularLocation>
    <subcellularLocation>
        <location evidence="1">Nucleus</location>
    </subcellularLocation>
</comment>
<reference evidence="7" key="1">
    <citation type="submission" date="2015-11" db="EMBL/GenBank/DDBJ databases">
        <title>De novo transcriptome assembly of four potential Pierce s Disease insect vectors from Arizona vineyards.</title>
        <authorList>
            <person name="Tassone E.E."/>
        </authorList>
    </citation>
    <scope>NUCLEOTIDE SEQUENCE</scope>
</reference>
<dbReference type="GO" id="GO:0005694">
    <property type="term" value="C:chromosome"/>
    <property type="evidence" value="ECO:0007669"/>
    <property type="project" value="UniProtKB-SubCell"/>
</dbReference>
<dbReference type="InterPro" id="IPR013083">
    <property type="entry name" value="Znf_RING/FYVE/PHD"/>
</dbReference>
<gene>
    <name evidence="8" type="ORF">g.28146</name>
    <name evidence="7" type="ORF">g.28147</name>
</gene>
<dbReference type="InterPro" id="IPR036570">
    <property type="entry name" value="HORMA_dom_sf"/>
</dbReference>
<dbReference type="PANTHER" id="PTHR48225">
    <property type="entry name" value="HORMA DOMAIN-CONTAINING PROTEIN 1"/>
    <property type="match status" value="1"/>
</dbReference>
<evidence type="ECO:0000256" key="3">
    <source>
        <dbReference type="ARBA" id="ARBA00022454"/>
    </source>
</evidence>
<evidence type="ECO:0000313" key="8">
    <source>
        <dbReference type="EMBL" id="JAT21671.1"/>
    </source>
</evidence>
<evidence type="ECO:0000259" key="6">
    <source>
        <dbReference type="PROSITE" id="PS50815"/>
    </source>
</evidence>
<evidence type="ECO:0000256" key="2">
    <source>
        <dbReference type="ARBA" id="ARBA00004286"/>
    </source>
</evidence>
<evidence type="ECO:0000313" key="7">
    <source>
        <dbReference type="EMBL" id="JAT08179.1"/>
    </source>
</evidence>
<dbReference type="InterPro" id="IPR051294">
    <property type="entry name" value="HORMA_MeioticProgression"/>
</dbReference>
<dbReference type="PANTHER" id="PTHR48225:SF7">
    <property type="entry name" value="MEIOSIS-SPECIFIC PROTEIN HOP1"/>
    <property type="match status" value="1"/>
</dbReference>
<keyword evidence="3" id="KW-0158">Chromosome</keyword>
<dbReference type="SUPFAM" id="SSF56019">
    <property type="entry name" value="The spindle assembly checkpoint protein mad2"/>
    <property type="match status" value="1"/>
</dbReference>
<dbReference type="Gene3D" id="3.30.900.10">
    <property type="entry name" value="HORMA domain"/>
    <property type="match status" value="1"/>
</dbReference>
<name>A0A1B6K9P6_9HEMI</name>
<dbReference type="EMBL" id="GEBQ01031798">
    <property type="protein sequence ID" value="JAT08179.1"/>
    <property type="molecule type" value="Transcribed_RNA"/>
</dbReference>
<dbReference type="PROSITE" id="PS50815">
    <property type="entry name" value="HORMA"/>
    <property type="match status" value="1"/>
</dbReference>
<evidence type="ECO:0000256" key="4">
    <source>
        <dbReference type="ARBA" id="ARBA00023242"/>
    </source>
</evidence>
<dbReference type="AlphaFoldDB" id="A0A1B6K9P6"/>
<sequence length="495" mass="56349">MSYQVQLQKSKQETRIKEFVLENPNISVQQSVEFMRKLTAVAISTISFLRNVFPSSAFATKKLDGTKIWLLKGTDDIPATHTLISWIKGAFEAVRAHILKKMVLVIEKPDEGITLEVYSFTFSYNFEEISCQLLNEETGHQLLVKSKNVPDNIKRAIQQLIRSVLVSVQGLKPLPSNCELSMRLEFNENVPVDFELPKFFTVVDSLDINFPPEAHTIKLGKVESKFTAIALSTKTVLNKEYENPEDEFVQPSQPEVESPTRFVDNDIHNTNQFPPAEATALTETMSLVSLIEKEISCICECNNELSAVIKCCSCRTYQHKACYKLSDDQERPQHICVNCHEPNSSDKACTDVELIGNKNRKFEALYRRALVHCLTTVRVSSKTFTDLLELPKQMALKIFNKLENDGFLRPGKSPSRSVKTEHLRENAFNNYFGPSSVAQLELMDTDENALVRSSNDIEIISLKRTQNLDDDYPMGQQKRFKYASNQRQYNIQPCP</sequence>